<organism evidence="1 2">
    <name type="scientific">Sphingomonas paeninsulae</name>
    <dbReference type="NCBI Taxonomy" id="2319844"/>
    <lineage>
        <taxon>Bacteria</taxon>
        <taxon>Pseudomonadati</taxon>
        <taxon>Pseudomonadota</taxon>
        <taxon>Alphaproteobacteria</taxon>
        <taxon>Sphingomonadales</taxon>
        <taxon>Sphingomonadaceae</taxon>
        <taxon>Sphingomonas</taxon>
    </lineage>
</organism>
<dbReference type="Proteomes" id="UP000276254">
    <property type="component" value="Plasmid unnamed1"/>
</dbReference>
<dbReference type="RefSeq" id="WP_121151311.1">
    <property type="nucleotide sequence ID" value="NZ_CP032828.1"/>
</dbReference>
<sequence length="131" mass="14905">MASDSLLDEIRLMARADHAYRLPRTDNPYAAGDPRAAAWTEGWQAEDDRVHRLDEEIVKLPRFRVLIEIVSGSEVLVALDREELANYRVSNLNGVDARSVTYESDEARARFPDRDNVLIRVTNEDDGGMFD</sequence>
<dbReference type="GeneID" id="39491969"/>
<keyword evidence="2" id="KW-1185">Reference proteome</keyword>
<accession>A0A494T846</accession>
<reference evidence="1 2" key="1">
    <citation type="submission" date="2018-09" db="EMBL/GenBank/DDBJ databases">
        <title>Sphingomonas peninsula sp. nov., isolated from fildes peninsula, Antarctic soil.</title>
        <authorList>
            <person name="Yingchao G."/>
        </authorList>
    </citation>
    <scope>NUCLEOTIDE SEQUENCE [LARGE SCALE GENOMIC DNA]</scope>
    <source>
        <strain evidence="1 2">YZ-8</strain>
        <plasmid evidence="1 2">unnamed1</plasmid>
    </source>
</reference>
<dbReference type="KEGG" id="spha:D3Y57_03320"/>
<evidence type="ECO:0000313" key="2">
    <source>
        <dbReference type="Proteomes" id="UP000276254"/>
    </source>
</evidence>
<dbReference type="OrthoDB" id="7595752at2"/>
<geneLocation type="plasmid" evidence="1">
    <name>unnamed1</name>
</geneLocation>
<keyword evidence="1" id="KW-0614">Plasmid</keyword>
<proteinExistence type="predicted"/>
<dbReference type="EMBL" id="CP032828">
    <property type="protein sequence ID" value="AYJ85080.1"/>
    <property type="molecule type" value="Genomic_DNA"/>
</dbReference>
<gene>
    <name evidence="1" type="ORF">D3Y57_03320</name>
</gene>
<name>A0A494T846_SPHPE</name>
<protein>
    <submittedName>
        <fullName evidence="1">Uncharacterized protein</fullName>
    </submittedName>
</protein>
<dbReference type="AlphaFoldDB" id="A0A494T846"/>
<evidence type="ECO:0000313" key="1">
    <source>
        <dbReference type="EMBL" id="AYJ85080.1"/>
    </source>
</evidence>